<keyword evidence="1" id="KW-1133">Transmembrane helix</keyword>
<keyword evidence="1" id="KW-0812">Transmembrane</keyword>
<reference evidence="2 3" key="1">
    <citation type="submission" date="2020-01" db="EMBL/GenBank/DDBJ databases">
        <authorList>
            <person name="Gupta K D."/>
        </authorList>
    </citation>
    <scope>NUCLEOTIDE SEQUENCE [LARGE SCALE GENOMIC DNA]</scope>
</reference>
<dbReference type="AlphaFoldDB" id="A0A8S0W5R5"/>
<organism evidence="2 3">
    <name type="scientific">Cyclocybe aegerita</name>
    <name type="common">Black poplar mushroom</name>
    <name type="synonym">Agrocybe aegerita</name>
    <dbReference type="NCBI Taxonomy" id="1973307"/>
    <lineage>
        <taxon>Eukaryota</taxon>
        <taxon>Fungi</taxon>
        <taxon>Dikarya</taxon>
        <taxon>Basidiomycota</taxon>
        <taxon>Agaricomycotina</taxon>
        <taxon>Agaricomycetes</taxon>
        <taxon>Agaricomycetidae</taxon>
        <taxon>Agaricales</taxon>
        <taxon>Agaricineae</taxon>
        <taxon>Bolbitiaceae</taxon>
        <taxon>Cyclocybe</taxon>
    </lineage>
</organism>
<feature type="transmembrane region" description="Helical" evidence="1">
    <location>
        <begin position="128"/>
        <end position="157"/>
    </location>
</feature>
<proteinExistence type="predicted"/>
<keyword evidence="3" id="KW-1185">Reference proteome</keyword>
<sequence length="236" mass="26131">MSLISGQSTRISNMLSSSLVGAAEVRALQADANGQAQILTSTLNALTAEAKKGIESINETAISAQKDILNNIHWDTRAWPSRHVVGWLGKGIERILIGSGWLAPNFTVDFEHLDIALEGFMTPGWARALLALACFVWMMFREVLGVAMSVGALLIIVTRKFMAKRVMGVIQSLPNSRQERPQSSPFPYDLRRERIGHPSGSKAKFVKMMFPRLERQDGAKSRKVSRIPDRLCFPPS</sequence>
<dbReference type="OrthoDB" id="10399839at2759"/>
<accession>A0A8S0W5R5</accession>
<dbReference type="EMBL" id="CACVBS010000001">
    <property type="protein sequence ID" value="CAA7257313.1"/>
    <property type="molecule type" value="Genomic_DNA"/>
</dbReference>
<dbReference type="Proteomes" id="UP000467700">
    <property type="component" value="Unassembled WGS sequence"/>
</dbReference>
<gene>
    <name evidence="2" type="ORF">AAE3_LOCUS162</name>
</gene>
<evidence type="ECO:0000256" key="1">
    <source>
        <dbReference type="SAM" id="Phobius"/>
    </source>
</evidence>
<evidence type="ECO:0000313" key="2">
    <source>
        <dbReference type="EMBL" id="CAA7257313.1"/>
    </source>
</evidence>
<protein>
    <submittedName>
        <fullName evidence="2">Uncharacterized protein</fullName>
    </submittedName>
</protein>
<evidence type="ECO:0000313" key="3">
    <source>
        <dbReference type="Proteomes" id="UP000467700"/>
    </source>
</evidence>
<keyword evidence="1" id="KW-0472">Membrane</keyword>
<name>A0A8S0W5R5_CYCAE</name>
<comment type="caution">
    <text evidence="2">The sequence shown here is derived from an EMBL/GenBank/DDBJ whole genome shotgun (WGS) entry which is preliminary data.</text>
</comment>